<dbReference type="GO" id="GO:0008237">
    <property type="term" value="F:metallopeptidase activity"/>
    <property type="evidence" value="ECO:0007669"/>
    <property type="project" value="UniProtKB-KW"/>
</dbReference>
<dbReference type="Gene3D" id="3.30.2010.10">
    <property type="entry name" value="Metalloproteases ('zincins'), catalytic domain"/>
    <property type="match status" value="1"/>
</dbReference>
<keyword evidence="2" id="KW-0645">Protease</keyword>
<dbReference type="InterPro" id="IPR053136">
    <property type="entry name" value="UTP_pyrophosphatase-like"/>
</dbReference>
<evidence type="ECO:0000313" key="3">
    <source>
        <dbReference type="Proteomes" id="UP000028878"/>
    </source>
</evidence>
<dbReference type="Pfam" id="PF01863">
    <property type="entry name" value="YgjP-like"/>
    <property type="match status" value="1"/>
</dbReference>
<dbReference type="PANTHER" id="PTHR30399:SF1">
    <property type="entry name" value="UTP PYROPHOSPHATASE"/>
    <property type="match status" value="1"/>
</dbReference>
<feature type="domain" description="YgjP-like metallopeptidase" evidence="1">
    <location>
        <begin position="26"/>
        <end position="233"/>
    </location>
</feature>
<dbReference type="AlphaFoldDB" id="A0A1L1PPN5"/>
<organism evidence="2 3">
    <name type="scientific">Hydrogenophaga intermedia</name>
    <dbReference type="NCBI Taxonomy" id="65786"/>
    <lineage>
        <taxon>Bacteria</taxon>
        <taxon>Pseudomonadati</taxon>
        <taxon>Pseudomonadota</taxon>
        <taxon>Betaproteobacteria</taxon>
        <taxon>Burkholderiales</taxon>
        <taxon>Comamonadaceae</taxon>
        <taxon>Hydrogenophaga</taxon>
    </lineage>
</organism>
<keyword evidence="2" id="KW-0482">Metalloprotease</keyword>
<reference evidence="3" key="1">
    <citation type="submission" date="2014-11" db="EMBL/GenBank/DDBJ databases">
        <title>Draft genome sequence of Hydrogenophaga intermedia S1.</title>
        <authorList>
            <person name="Gan H.M."/>
            <person name="Chew T.H."/>
            <person name="Stolz A."/>
        </authorList>
    </citation>
    <scope>NUCLEOTIDE SEQUENCE [LARGE SCALE GENOMIC DNA]</scope>
    <source>
        <strain evidence="3">S1</strain>
    </source>
</reference>
<name>A0A1L1PPN5_HYDIT</name>
<evidence type="ECO:0000313" key="2">
    <source>
        <dbReference type="EMBL" id="CDN89659.1"/>
    </source>
</evidence>
<proteinExistence type="predicted"/>
<dbReference type="InterPro" id="IPR002725">
    <property type="entry name" value="YgjP-like_metallopeptidase"/>
</dbReference>
<sequence length="242" mass="27879">MARYSVAYGDQRIGFALRRQPRLKGRVAIHVMPDGGVMVDAPEGSELQDVKQAVRQRAAWVWRELQAQRARQRHVLPREYVSGETHFYLGRRYLLKVLATQRANAGARLWRGRLEVTTPESSAHAVRHLLNAWYRERATAVFEQALVNMAARMRLPQPLPPWRLLSMRTQWGSCSPKGALLLNPDLIKAPKACVEYVVAHELCHLKEHNHSERFYRLLGAALPDWERRKQELDGLAELVLNR</sequence>
<dbReference type="PANTHER" id="PTHR30399">
    <property type="entry name" value="UNCHARACTERIZED PROTEIN YGJP"/>
    <property type="match status" value="1"/>
</dbReference>
<evidence type="ECO:0000259" key="1">
    <source>
        <dbReference type="Pfam" id="PF01863"/>
    </source>
</evidence>
<dbReference type="EMBL" id="CCAE010000049">
    <property type="protein sequence ID" value="CDN89659.1"/>
    <property type="molecule type" value="Genomic_DNA"/>
</dbReference>
<keyword evidence="2" id="KW-0378">Hydrolase</keyword>
<dbReference type="CDD" id="cd07344">
    <property type="entry name" value="M48_yhfN_like"/>
    <property type="match status" value="1"/>
</dbReference>
<dbReference type="GO" id="GO:0006508">
    <property type="term" value="P:proteolysis"/>
    <property type="evidence" value="ECO:0007669"/>
    <property type="project" value="UniProtKB-KW"/>
</dbReference>
<protein>
    <submittedName>
        <fullName evidence="2">Zinc metalloprotease</fullName>
    </submittedName>
</protein>
<accession>A0A1L1PPN5</accession>
<dbReference type="RefSeq" id="WP_009519497.1">
    <property type="nucleotide sequence ID" value="NZ_CCAE010000049.1"/>
</dbReference>
<dbReference type="Proteomes" id="UP000028878">
    <property type="component" value="Unassembled WGS sequence"/>
</dbReference>
<gene>
    <name evidence="2" type="ORF">BN948_04098</name>
</gene>
<keyword evidence="3" id="KW-1185">Reference proteome</keyword>